<dbReference type="Proteomes" id="UP000001203">
    <property type="component" value="Chromosome circular"/>
</dbReference>
<evidence type="ECO:0000313" key="2">
    <source>
        <dbReference type="Proteomes" id="UP000001203"/>
    </source>
</evidence>
<dbReference type="STRING" id="43989.cce_4618"/>
<evidence type="ECO:0000313" key="1">
    <source>
        <dbReference type="EMBL" id="ACB53966.1"/>
    </source>
</evidence>
<name>B1WVH6_CROS5</name>
<keyword evidence="2" id="KW-1185">Reference proteome</keyword>
<dbReference type="AlphaFoldDB" id="B1WVH6"/>
<reference evidence="1 2" key="1">
    <citation type="journal article" date="2008" name="Proc. Natl. Acad. Sci. U.S.A.">
        <title>The genome of Cyanothece 51142, a unicellular diazotrophic cyanobacterium important in the marine nitrogen cycle.</title>
        <authorList>
            <person name="Welsh E.A."/>
            <person name="Liberton M."/>
            <person name="Stoeckel J."/>
            <person name="Loh T."/>
            <person name="Elvitigala T."/>
            <person name="Wang C."/>
            <person name="Wollam A."/>
            <person name="Fulton R.S."/>
            <person name="Clifton S.W."/>
            <person name="Jacobs J.M."/>
            <person name="Aurora R."/>
            <person name="Ghosh B.K."/>
            <person name="Sherman L.A."/>
            <person name="Smith R.D."/>
            <person name="Wilson R.K."/>
            <person name="Pakrasi H.B."/>
        </authorList>
    </citation>
    <scope>NUCLEOTIDE SEQUENCE [LARGE SCALE GENOMIC DNA]</scope>
    <source>
        <strain evidence="2">ATCC 51142 / BH68</strain>
    </source>
</reference>
<organism evidence="1 2">
    <name type="scientific">Crocosphaera subtropica (strain ATCC 51142 / BH68)</name>
    <name type="common">Cyanothece sp. (strain ATCC 51142)</name>
    <dbReference type="NCBI Taxonomy" id="43989"/>
    <lineage>
        <taxon>Bacteria</taxon>
        <taxon>Bacillati</taxon>
        <taxon>Cyanobacteriota</taxon>
        <taxon>Cyanophyceae</taxon>
        <taxon>Oscillatoriophycideae</taxon>
        <taxon>Chroococcales</taxon>
        <taxon>Aphanothecaceae</taxon>
        <taxon>Crocosphaera</taxon>
        <taxon>Crocosphaera subtropica</taxon>
    </lineage>
</organism>
<sequence>MSLNGLVCVVKIIEGTVDQSEHNFLYSRSDCTLESHQEFVFYDLF</sequence>
<protein>
    <submittedName>
        <fullName evidence="1">Uncharacterized protein</fullName>
    </submittedName>
</protein>
<dbReference type="HOGENOM" id="CLU_3198779_0_0_3"/>
<proteinExistence type="predicted"/>
<dbReference type="KEGG" id="cyt:cce_4618"/>
<gene>
    <name evidence="1" type="ordered locus">cce_4618</name>
</gene>
<accession>B1WVH6</accession>
<dbReference type="EMBL" id="CP000806">
    <property type="protein sequence ID" value="ACB53966.1"/>
    <property type="molecule type" value="Genomic_DNA"/>
</dbReference>